<feature type="signal peptide" evidence="1">
    <location>
        <begin position="1"/>
        <end position="21"/>
    </location>
</feature>
<keyword evidence="4" id="KW-1185">Reference proteome</keyword>
<dbReference type="Gene3D" id="2.30.30.240">
    <property type="entry name" value="PRC-barrel domain"/>
    <property type="match status" value="1"/>
</dbReference>
<dbReference type="OrthoDB" id="9793882at2"/>
<dbReference type="EMBL" id="FOXA01000044">
    <property type="protein sequence ID" value="SFQ17728.1"/>
    <property type="molecule type" value="Genomic_DNA"/>
</dbReference>
<keyword evidence="1" id="KW-0732">Signal</keyword>
<dbReference type="InterPro" id="IPR027275">
    <property type="entry name" value="PRC-brl_dom"/>
</dbReference>
<dbReference type="SUPFAM" id="SSF50346">
    <property type="entry name" value="PRC-barrel domain"/>
    <property type="match status" value="1"/>
</dbReference>
<evidence type="ECO:0000313" key="3">
    <source>
        <dbReference type="EMBL" id="SFQ17728.1"/>
    </source>
</evidence>
<name>A0A1I5WDH7_9RHOB</name>
<dbReference type="InterPro" id="IPR011033">
    <property type="entry name" value="PRC_barrel-like_sf"/>
</dbReference>
<sequence length="215" mass="23230">MRTTVSTIAAAVLASAAFVQGAASQEQPMQAPASECYNELQSTVPPLERSLSGSAKRDLQQLLRPAIILARRGNEAACRAILEEIEQIGQQGNVEPEVSPPVEQAAPMDGVQVIPLNDVLDREVVGADGDEIGDVRDVVIVHGEPTRIFAVIDRDGWFNDAEQLAVPMNAIQRSSDGELMLPISEDALEEIPGALTDNAYDPQVLDETDAYWEQQ</sequence>
<protein>
    <submittedName>
        <fullName evidence="3">PRC-barrel domain-containing protein</fullName>
    </submittedName>
</protein>
<evidence type="ECO:0000313" key="4">
    <source>
        <dbReference type="Proteomes" id="UP000199356"/>
    </source>
</evidence>
<dbReference type="RefSeq" id="WP_093425687.1">
    <property type="nucleotide sequence ID" value="NZ_FOXA01000044.1"/>
</dbReference>
<accession>A0A1I5WDH7</accession>
<proteinExistence type="predicted"/>
<feature type="chain" id="PRO_5011544473" evidence="1">
    <location>
        <begin position="22"/>
        <end position="215"/>
    </location>
</feature>
<evidence type="ECO:0000259" key="2">
    <source>
        <dbReference type="Pfam" id="PF05239"/>
    </source>
</evidence>
<feature type="domain" description="PRC-barrel" evidence="2">
    <location>
        <begin position="114"/>
        <end position="187"/>
    </location>
</feature>
<reference evidence="3 4" key="1">
    <citation type="submission" date="2016-10" db="EMBL/GenBank/DDBJ databases">
        <authorList>
            <person name="de Groot N.N."/>
        </authorList>
    </citation>
    <scope>NUCLEOTIDE SEQUENCE [LARGE SCALE GENOMIC DNA]</scope>
    <source>
        <strain evidence="3 4">DSM 19547</strain>
    </source>
</reference>
<dbReference type="Pfam" id="PF05239">
    <property type="entry name" value="PRC"/>
    <property type="match status" value="1"/>
</dbReference>
<evidence type="ECO:0000256" key="1">
    <source>
        <dbReference type="SAM" id="SignalP"/>
    </source>
</evidence>
<dbReference type="Proteomes" id="UP000199356">
    <property type="component" value="Unassembled WGS sequence"/>
</dbReference>
<organism evidence="3 4">
    <name type="scientific">Tranquillimonas alkanivorans</name>
    <dbReference type="NCBI Taxonomy" id="441119"/>
    <lineage>
        <taxon>Bacteria</taxon>
        <taxon>Pseudomonadati</taxon>
        <taxon>Pseudomonadota</taxon>
        <taxon>Alphaproteobacteria</taxon>
        <taxon>Rhodobacterales</taxon>
        <taxon>Roseobacteraceae</taxon>
        <taxon>Tranquillimonas</taxon>
    </lineage>
</organism>
<dbReference type="AlphaFoldDB" id="A0A1I5WDH7"/>
<gene>
    <name evidence="3" type="ORF">SAMN04488047_14410</name>
</gene>